<evidence type="ECO:0000256" key="5">
    <source>
        <dbReference type="ARBA" id="ARBA00022475"/>
    </source>
</evidence>
<dbReference type="Gene3D" id="3.30.70.260">
    <property type="match status" value="1"/>
</dbReference>
<dbReference type="Proteomes" id="UP000184693">
    <property type="component" value="Unassembled WGS sequence"/>
</dbReference>
<dbReference type="EMBL" id="FSRM01000002">
    <property type="protein sequence ID" value="SIO56529.1"/>
    <property type="molecule type" value="Genomic_DNA"/>
</dbReference>
<dbReference type="GO" id="GO:0006865">
    <property type="term" value="P:amino acid transport"/>
    <property type="evidence" value="ECO:0007669"/>
    <property type="project" value="UniProtKB-KW"/>
</dbReference>
<dbReference type="InterPro" id="IPR027417">
    <property type="entry name" value="P-loop_NTPase"/>
</dbReference>
<dbReference type="SUPFAM" id="SSF55021">
    <property type="entry name" value="ACT-like"/>
    <property type="match status" value="1"/>
</dbReference>
<dbReference type="InterPro" id="IPR017871">
    <property type="entry name" value="ABC_transporter-like_CS"/>
</dbReference>
<keyword evidence="7" id="KW-0547">Nucleotide-binding</keyword>
<keyword evidence="5" id="KW-1003">Cell membrane</keyword>
<dbReference type="Gene3D" id="3.40.50.300">
    <property type="entry name" value="P-loop containing nucleotide triphosphate hydrolases"/>
    <property type="match status" value="1"/>
</dbReference>
<evidence type="ECO:0000256" key="1">
    <source>
        <dbReference type="ARBA" id="ARBA00002579"/>
    </source>
</evidence>
<dbReference type="SUPFAM" id="SSF52540">
    <property type="entry name" value="P-loop containing nucleoside triphosphate hydrolases"/>
    <property type="match status" value="1"/>
</dbReference>
<evidence type="ECO:0000313" key="14">
    <source>
        <dbReference type="Proteomes" id="UP000184693"/>
    </source>
</evidence>
<dbReference type="SMART" id="SM00382">
    <property type="entry name" value="AAA"/>
    <property type="match status" value="1"/>
</dbReference>
<dbReference type="GO" id="GO:0005524">
    <property type="term" value="F:ATP binding"/>
    <property type="evidence" value="ECO:0007669"/>
    <property type="project" value="UniProtKB-KW"/>
</dbReference>
<keyword evidence="11" id="KW-0472">Membrane</keyword>
<dbReference type="PROSITE" id="PS50893">
    <property type="entry name" value="ABC_TRANSPORTER_2"/>
    <property type="match status" value="1"/>
</dbReference>
<protein>
    <recommendedName>
        <fullName evidence="3">Cell division ATP-binding protein FtsE</fullName>
    </recommendedName>
</protein>
<evidence type="ECO:0000256" key="4">
    <source>
        <dbReference type="ARBA" id="ARBA00022448"/>
    </source>
</evidence>
<keyword evidence="10" id="KW-0029">Amino-acid transport</keyword>
<keyword evidence="8 13" id="KW-0067">ATP-binding</keyword>
<keyword evidence="6" id="KW-0997">Cell inner membrane</keyword>
<dbReference type="PANTHER" id="PTHR43166:SF30">
    <property type="entry name" value="METHIONINE IMPORT ATP-BINDING PROTEIN METN"/>
    <property type="match status" value="1"/>
</dbReference>
<sequence length="403" mass="42530">MPSLFDTPGFIAAAPAWSARPASSEAQGPAVVFDRIGKVFGNSPGTVPALADVQLQVARGEVFGIIGRSGAGKSTLLRLVNGLEKPTSGTVSVNGVSVGELDERGLVALRRRTGMVFQHFNLLSAKTVRENIGLPLKIAGASKAAIERKVDALLELVGLSEKRNAYPASLSGGQKQRVGIARALVHDPDILLCDEATSALDPETTQAILALLRDINRRLGLTIILITHEMEVIREVCDTVAVIERGEVVETGPVWQVFGSPQHDATRALLRTLVHDLPADLAARVKPLHEVTAGEARVLLDVRFTGADEREPDLGALAHALSVDGGRVSFVHGGIDRIQGHAQGRLVVTAQIPAAVAVPELGDGAHGAYGDRGADTPAVRAQIAALVDRARQHANHVEVLGYV</sequence>
<comment type="similarity">
    <text evidence="2">Belongs to the ABC transporter superfamily.</text>
</comment>
<comment type="function">
    <text evidence="1">Part of the ABC transporter FtsEX involved in cellular division. Important for assembly or stability of the septal ring.</text>
</comment>
<dbReference type="InterPro" id="IPR045865">
    <property type="entry name" value="ACT-like_dom_sf"/>
</dbReference>
<dbReference type="RefSeq" id="WP_074269028.1">
    <property type="nucleotide sequence ID" value="NZ_FSRM01000002.1"/>
</dbReference>
<evidence type="ECO:0000256" key="10">
    <source>
        <dbReference type="ARBA" id="ARBA00022970"/>
    </source>
</evidence>
<dbReference type="GO" id="GO:0005886">
    <property type="term" value="C:plasma membrane"/>
    <property type="evidence" value="ECO:0007669"/>
    <property type="project" value="UniProtKB-ARBA"/>
</dbReference>
<evidence type="ECO:0000256" key="3">
    <source>
        <dbReference type="ARBA" id="ARBA00020019"/>
    </source>
</evidence>
<name>A0A1N6KIY1_9BURK</name>
<evidence type="ECO:0000259" key="12">
    <source>
        <dbReference type="PROSITE" id="PS50893"/>
    </source>
</evidence>
<dbReference type="GO" id="GO:0016887">
    <property type="term" value="F:ATP hydrolysis activity"/>
    <property type="evidence" value="ECO:0007669"/>
    <property type="project" value="InterPro"/>
</dbReference>
<evidence type="ECO:0000313" key="13">
    <source>
        <dbReference type="EMBL" id="SIO56529.1"/>
    </source>
</evidence>
<evidence type="ECO:0000256" key="8">
    <source>
        <dbReference type="ARBA" id="ARBA00022840"/>
    </source>
</evidence>
<organism evidence="13 14">
    <name type="scientific">Paraburkholderia phenazinium</name>
    <dbReference type="NCBI Taxonomy" id="60549"/>
    <lineage>
        <taxon>Bacteria</taxon>
        <taxon>Pseudomonadati</taxon>
        <taxon>Pseudomonadota</taxon>
        <taxon>Betaproteobacteria</taxon>
        <taxon>Burkholderiales</taxon>
        <taxon>Burkholderiaceae</taxon>
        <taxon>Paraburkholderia</taxon>
    </lineage>
</organism>
<dbReference type="Pfam" id="PF00005">
    <property type="entry name" value="ABC_tran"/>
    <property type="match status" value="1"/>
</dbReference>
<evidence type="ECO:0000256" key="9">
    <source>
        <dbReference type="ARBA" id="ARBA00022967"/>
    </source>
</evidence>
<dbReference type="PANTHER" id="PTHR43166">
    <property type="entry name" value="AMINO ACID IMPORT ATP-BINDING PROTEIN"/>
    <property type="match status" value="1"/>
</dbReference>
<reference evidence="13 14" key="1">
    <citation type="submission" date="2016-11" db="EMBL/GenBank/DDBJ databases">
        <authorList>
            <person name="Jaros S."/>
            <person name="Januszkiewicz K."/>
            <person name="Wedrychowicz H."/>
        </authorList>
    </citation>
    <scope>NUCLEOTIDE SEQUENCE [LARGE SCALE GENOMIC DNA]</scope>
    <source>
        <strain evidence="13 14">GAS86</strain>
    </source>
</reference>
<dbReference type="AlphaFoldDB" id="A0A1N6KIY1"/>
<keyword evidence="9" id="KW-1278">Translocase</keyword>
<dbReference type="PROSITE" id="PS00211">
    <property type="entry name" value="ABC_TRANSPORTER_1"/>
    <property type="match status" value="1"/>
</dbReference>
<evidence type="ECO:0000256" key="6">
    <source>
        <dbReference type="ARBA" id="ARBA00022519"/>
    </source>
</evidence>
<evidence type="ECO:0000256" key="2">
    <source>
        <dbReference type="ARBA" id="ARBA00005417"/>
    </source>
</evidence>
<dbReference type="SMART" id="SM00930">
    <property type="entry name" value="NIL"/>
    <property type="match status" value="1"/>
</dbReference>
<dbReference type="FunFam" id="3.40.50.300:FF:000056">
    <property type="entry name" value="Cell division ATP-binding protein FtsE"/>
    <property type="match status" value="1"/>
</dbReference>
<proteinExistence type="inferred from homology"/>
<keyword evidence="4" id="KW-0813">Transport</keyword>
<dbReference type="InterPro" id="IPR003593">
    <property type="entry name" value="AAA+_ATPase"/>
</dbReference>
<accession>A0A1N6KIY1</accession>
<gene>
    <name evidence="13" type="ORF">SAMN05444168_7331</name>
</gene>
<feature type="domain" description="ABC transporter" evidence="12">
    <location>
        <begin position="31"/>
        <end position="270"/>
    </location>
</feature>
<evidence type="ECO:0000256" key="7">
    <source>
        <dbReference type="ARBA" id="ARBA00022741"/>
    </source>
</evidence>
<dbReference type="CDD" id="cd03258">
    <property type="entry name" value="ABC_MetN_methionine_transporter"/>
    <property type="match status" value="1"/>
</dbReference>
<dbReference type="InterPro" id="IPR018449">
    <property type="entry name" value="NIL_domain"/>
</dbReference>
<dbReference type="Pfam" id="PF09383">
    <property type="entry name" value="NIL"/>
    <property type="match status" value="1"/>
</dbReference>
<dbReference type="InterPro" id="IPR050086">
    <property type="entry name" value="MetN_ABC_transporter-like"/>
</dbReference>
<dbReference type="OrthoDB" id="9802264at2"/>
<dbReference type="InterPro" id="IPR041701">
    <property type="entry name" value="MetN_ABC"/>
</dbReference>
<dbReference type="InterPro" id="IPR003439">
    <property type="entry name" value="ABC_transporter-like_ATP-bd"/>
</dbReference>
<evidence type="ECO:0000256" key="11">
    <source>
        <dbReference type="ARBA" id="ARBA00023136"/>
    </source>
</evidence>